<dbReference type="AlphaFoldDB" id="A0AB34IBM9"/>
<comment type="caution">
    <text evidence="2">The sequence shown here is derived from an EMBL/GenBank/DDBJ whole genome shotgun (WGS) entry which is preliminary data.</text>
</comment>
<proteinExistence type="predicted"/>
<protein>
    <recommendedName>
        <fullName evidence="4">Flagellar associated protein</fullName>
    </recommendedName>
</protein>
<keyword evidence="3" id="KW-1185">Reference proteome</keyword>
<accession>A0AB34IBM9</accession>
<feature type="region of interest" description="Disordered" evidence="1">
    <location>
        <begin position="141"/>
        <end position="160"/>
    </location>
</feature>
<evidence type="ECO:0000313" key="3">
    <source>
        <dbReference type="Proteomes" id="UP001515480"/>
    </source>
</evidence>
<organism evidence="2 3">
    <name type="scientific">Prymnesium parvum</name>
    <name type="common">Toxic golden alga</name>
    <dbReference type="NCBI Taxonomy" id="97485"/>
    <lineage>
        <taxon>Eukaryota</taxon>
        <taxon>Haptista</taxon>
        <taxon>Haptophyta</taxon>
        <taxon>Prymnesiophyceae</taxon>
        <taxon>Prymnesiales</taxon>
        <taxon>Prymnesiaceae</taxon>
        <taxon>Prymnesium</taxon>
    </lineage>
</organism>
<evidence type="ECO:0000256" key="1">
    <source>
        <dbReference type="SAM" id="MobiDB-lite"/>
    </source>
</evidence>
<evidence type="ECO:0008006" key="4">
    <source>
        <dbReference type="Google" id="ProtNLM"/>
    </source>
</evidence>
<dbReference type="Proteomes" id="UP001515480">
    <property type="component" value="Unassembled WGS sequence"/>
</dbReference>
<gene>
    <name evidence="2" type="ORF">AB1Y20_017094</name>
</gene>
<sequence>MGPLMHFTPKIHRGASQVNLSIKEKPATDTPLFRDAVRGIVPGYQGHVPGARDNYGQSHVGGLSYEKWQGRNAGPQTRHGQREGTAGSASTSPAKQFKESVRGIVPGYGGFRIGVAEECGASAFGGVPIKAPPEAIENPTLLQQGNRSWRSGDSSTPPQSFRDQVHGVMPGYTGFIPNKYTKCGESHYGHVLGNPSKEQGTHPKSREKGDKELHISMRVKPGYSAHVPGARDSFGAATASTYDFVNGGY</sequence>
<evidence type="ECO:0000313" key="2">
    <source>
        <dbReference type="EMBL" id="KAL1495231.1"/>
    </source>
</evidence>
<dbReference type="EMBL" id="JBGBPQ010000033">
    <property type="protein sequence ID" value="KAL1495231.1"/>
    <property type="molecule type" value="Genomic_DNA"/>
</dbReference>
<feature type="region of interest" description="Disordered" evidence="1">
    <location>
        <begin position="67"/>
        <end position="96"/>
    </location>
</feature>
<name>A0AB34IBM9_PRYPA</name>
<reference evidence="2 3" key="1">
    <citation type="journal article" date="2024" name="Science">
        <title>Giant polyketide synthase enzymes in the biosynthesis of giant marine polyether toxins.</title>
        <authorList>
            <person name="Fallon T.R."/>
            <person name="Shende V.V."/>
            <person name="Wierzbicki I.H."/>
            <person name="Pendleton A.L."/>
            <person name="Watervoot N.F."/>
            <person name="Auber R.P."/>
            <person name="Gonzalez D.J."/>
            <person name="Wisecaver J.H."/>
            <person name="Moore B.S."/>
        </authorList>
    </citation>
    <scope>NUCLEOTIDE SEQUENCE [LARGE SCALE GENOMIC DNA]</scope>
    <source>
        <strain evidence="2 3">12B1</strain>
    </source>
</reference>